<keyword evidence="1" id="KW-0472">Membrane</keyword>
<keyword evidence="2" id="KW-0732">Signal</keyword>
<evidence type="ECO:0000313" key="3">
    <source>
        <dbReference type="EMBL" id="VEU33609.1"/>
    </source>
</evidence>
<reference evidence="3 4" key="1">
    <citation type="submission" date="2019-01" db="EMBL/GenBank/DDBJ databases">
        <authorList>
            <person name="Ferrante I. M."/>
        </authorList>
    </citation>
    <scope>NUCLEOTIDE SEQUENCE [LARGE SCALE GENOMIC DNA]</scope>
    <source>
        <strain evidence="3 4">B856</strain>
    </source>
</reference>
<keyword evidence="1" id="KW-0812">Transmembrane</keyword>
<accession>A0A448YV29</accession>
<proteinExistence type="predicted"/>
<evidence type="ECO:0000256" key="1">
    <source>
        <dbReference type="SAM" id="Phobius"/>
    </source>
</evidence>
<feature type="signal peptide" evidence="2">
    <location>
        <begin position="1"/>
        <end position="30"/>
    </location>
</feature>
<feature type="chain" id="PRO_5019100129" description="Transmembrane protein" evidence="2">
    <location>
        <begin position="31"/>
        <end position="395"/>
    </location>
</feature>
<name>A0A448YV29_9STRA</name>
<dbReference type="OrthoDB" id="42673at2759"/>
<evidence type="ECO:0000256" key="2">
    <source>
        <dbReference type="SAM" id="SignalP"/>
    </source>
</evidence>
<dbReference type="AlphaFoldDB" id="A0A448YV29"/>
<gene>
    <name evidence="3" type="ORF">PSNMU_V1.4_AUG-EV-PASAV3_0000360</name>
</gene>
<protein>
    <recommendedName>
        <fullName evidence="5">Transmembrane protein</fullName>
    </recommendedName>
</protein>
<feature type="transmembrane region" description="Helical" evidence="1">
    <location>
        <begin position="348"/>
        <end position="368"/>
    </location>
</feature>
<evidence type="ECO:0008006" key="5">
    <source>
        <dbReference type="Google" id="ProtNLM"/>
    </source>
</evidence>
<keyword evidence="1" id="KW-1133">Transmembrane helix</keyword>
<sequence>MRQTPSMIVVLPRAMRITFLLLLQQFYGAAFQREPHLHLRGVQYHSSNLGRSSCVPSLVQINTRTCPVAISMLPTLPPSYEYDDSVSFFQRATGTRIRGRKELERSVQRWEKDFREAVDDELVRTILNDGGGNGMKLQLQPRLDTVSATTTSPTTLLVRWNLTYVDPSVQWMVSLAESVPGWTVDLSTYTDKVEEERRFSYSAVGRLFARAIFTGCFRVPMACIEGVSTCEFVQTESGDTSSKRRKIRSIVEDLAYAQDLNRGVMANRLCARDLQFFLETVRKPPEYYNELNSAEAKRSGGSGTNGVKQDDEYWEDRLASLLPWRSVPGMMDPLYIEAQAEEDIAVNLPVLFGVFSIAVVVLFASWIAPNLIGQSLFGQPSYIVPPSELNEIIAF</sequence>
<dbReference type="Proteomes" id="UP000291116">
    <property type="component" value="Unassembled WGS sequence"/>
</dbReference>
<dbReference type="EMBL" id="CAACVS010000003">
    <property type="protein sequence ID" value="VEU33609.1"/>
    <property type="molecule type" value="Genomic_DNA"/>
</dbReference>
<keyword evidence="4" id="KW-1185">Reference proteome</keyword>
<organism evidence="3 4">
    <name type="scientific">Pseudo-nitzschia multistriata</name>
    <dbReference type="NCBI Taxonomy" id="183589"/>
    <lineage>
        <taxon>Eukaryota</taxon>
        <taxon>Sar</taxon>
        <taxon>Stramenopiles</taxon>
        <taxon>Ochrophyta</taxon>
        <taxon>Bacillariophyta</taxon>
        <taxon>Bacillariophyceae</taxon>
        <taxon>Bacillariophycidae</taxon>
        <taxon>Bacillariales</taxon>
        <taxon>Bacillariaceae</taxon>
        <taxon>Pseudo-nitzschia</taxon>
    </lineage>
</organism>
<evidence type="ECO:0000313" key="4">
    <source>
        <dbReference type="Proteomes" id="UP000291116"/>
    </source>
</evidence>